<gene>
    <name evidence="3" type="ORF">CIG75_07860</name>
</gene>
<dbReference type="Proteomes" id="UP000214688">
    <property type="component" value="Chromosome"/>
</dbReference>
<dbReference type="KEGG" id="tab:CIG75_07860"/>
<dbReference type="InterPro" id="IPR025164">
    <property type="entry name" value="Toastrack_DUF4097"/>
</dbReference>
<proteinExistence type="predicted"/>
<evidence type="ECO:0000313" key="4">
    <source>
        <dbReference type="Proteomes" id="UP000214688"/>
    </source>
</evidence>
<protein>
    <recommendedName>
        <fullName evidence="2">DUF4097 domain-containing protein</fullName>
    </recommendedName>
</protein>
<keyword evidence="1" id="KW-1133">Transmembrane helix</keyword>
<feature type="transmembrane region" description="Helical" evidence="1">
    <location>
        <begin position="7"/>
        <end position="27"/>
    </location>
</feature>
<feature type="domain" description="DUF4097" evidence="2">
    <location>
        <begin position="92"/>
        <end position="306"/>
    </location>
</feature>
<dbReference type="AlphaFoldDB" id="A0A223D0G0"/>
<organism evidence="3 4">
    <name type="scientific">Tumebacillus algifaecis</name>
    <dbReference type="NCBI Taxonomy" id="1214604"/>
    <lineage>
        <taxon>Bacteria</taxon>
        <taxon>Bacillati</taxon>
        <taxon>Bacillota</taxon>
        <taxon>Bacilli</taxon>
        <taxon>Bacillales</taxon>
        <taxon>Alicyclobacillaceae</taxon>
        <taxon>Tumebacillus</taxon>
    </lineage>
</organism>
<evidence type="ECO:0000313" key="3">
    <source>
        <dbReference type="EMBL" id="ASS74903.1"/>
    </source>
</evidence>
<keyword evidence="1" id="KW-0812">Transmembrane</keyword>
<dbReference type="RefSeq" id="WP_094236152.1">
    <property type="nucleotide sequence ID" value="NZ_CP022657.1"/>
</dbReference>
<name>A0A223D0G0_9BACL</name>
<dbReference type="EMBL" id="CP022657">
    <property type="protein sequence ID" value="ASS74903.1"/>
    <property type="molecule type" value="Genomic_DNA"/>
</dbReference>
<evidence type="ECO:0000256" key="1">
    <source>
        <dbReference type="SAM" id="Phobius"/>
    </source>
</evidence>
<keyword evidence="1" id="KW-0472">Membrane</keyword>
<dbReference type="OrthoDB" id="2380427at2"/>
<sequence>MKLHKSWGYALIVFGLVLMTGAVGRLLHLDDGLAAHVGQHYIEDSVQLGQDMEQFGEEMDRFGRSMEQLAEGYHDGHLITDTGEETFELANIKKIRLENNVGQIKVTADAKATKATLKFIKKLNTNEAKSEAEAKLKQVAIDVNTTDGEILHVQASQYYSNSWMKQFRVDYELIVPPTMAIELNTKVSDITTVGMLSDLSVEANVAKIDIDGFKGKLSVKNNTGAISIKGGQEIKEVEVSSNVGALTLQLPEKANLNVDAKTNVGALDSEFQLNERRIGPSKSVQGKIGSGGGQVTLSTNTGAISIVKQK</sequence>
<accession>A0A223D0G0</accession>
<keyword evidence="4" id="KW-1185">Reference proteome</keyword>
<reference evidence="3 4" key="1">
    <citation type="journal article" date="2015" name="Int. J. Syst. Evol. Microbiol.">
        <title>Tumebacillus algifaecis sp. nov., isolated from decomposing algal scum.</title>
        <authorList>
            <person name="Wu Y.F."/>
            <person name="Zhang B."/>
            <person name="Xing P."/>
            <person name="Wu Q.L."/>
            <person name="Liu S.J."/>
        </authorList>
    </citation>
    <scope>NUCLEOTIDE SEQUENCE [LARGE SCALE GENOMIC DNA]</scope>
    <source>
        <strain evidence="3 4">THMBR28</strain>
    </source>
</reference>
<dbReference type="Pfam" id="PF13349">
    <property type="entry name" value="DUF4097"/>
    <property type="match status" value="1"/>
</dbReference>
<evidence type="ECO:0000259" key="2">
    <source>
        <dbReference type="Pfam" id="PF13349"/>
    </source>
</evidence>